<organism evidence="2">
    <name type="scientific">Ostreococcus tauri</name>
    <name type="common">Marine green alga</name>
    <dbReference type="NCBI Taxonomy" id="70448"/>
    <lineage>
        <taxon>Eukaryota</taxon>
        <taxon>Viridiplantae</taxon>
        <taxon>Chlorophyta</taxon>
        <taxon>Mamiellophyceae</taxon>
        <taxon>Mamiellales</taxon>
        <taxon>Bathycoccaceae</taxon>
        <taxon>Ostreococcus</taxon>
    </lineage>
</organism>
<sequence>MVSDARGDGTGGTPFDDAGGDDADDGVREALRAVDDALKFASAAWCDVESVRVLVREVAALRRMAGVEDVRFVDEDGDEVDRELRLETAWARCRVRVAEAEALALRREAEGAKEKFRETFGDDASEWLQALRVKVDVWEDEMTSRMRGLSTI</sequence>
<dbReference type="EMBL" id="KZ155778">
    <property type="protein sequence ID" value="OUS47294.1"/>
    <property type="molecule type" value="Genomic_DNA"/>
</dbReference>
<proteinExistence type="predicted"/>
<dbReference type="AlphaFoldDB" id="A0A1Y5IGH6"/>
<name>A0A1Y5IGH6_OSTTA</name>
<evidence type="ECO:0000313" key="2">
    <source>
        <dbReference type="EMBL" id="OUS47294.1"/>
    </source>
</evidence>
<gene>
    <name evidence="2" type="ORF">BE221DRAFT_144954</name>
</gene>
<protein>
    <submittedName>
        <fullName evidence="2">Uncharacterized protein</fullName>
    </submittedName>
</protein>
<feature type="region of interest" description="Disordered" evidence="1">
    <location>
        <begin position="1"/>
        <end position="22"/>
    </location>
</feature>
<dbReference type="Proteomes" id="UP000195557">
    <property type="component" value="Unassembled WGS sequence"/>
</dbReference>
<reference evidence="2" key="1">
    <citation type="submission" date="2017-04" db="EMBL/GenBank/DDBJ databases">
        <title>Population genomics of picophytoplankton unveils novel chromosome hypervariability.</title>
        <authorList>
            <consortium name="DOE Joint Genome Institute"/>
            <person name="Blanc-Mathieu R."/>
            <person name="Krasovec M."/>
            <person name="Hebrard M."/>
            <person name="Yau S."/>
            <person name="Desgranges E."/>
            <person name="Martin J."/>
            <person name="Schackwitz W."/>
            <person name="Kuo A."/>
            <person name="Salin G."/>
            <person name="Donnadieu C."/>
            <person name="Desdevises Y."/>
            <person name="Sanchez-Ferandin S."/>
            <person name="Moreau H."/>
            <person name="Rivals E."/>
            <person name="Grigoriev I.V."/>
            <person name="Grimsley N."/>
            <person name="Eyre-Walker A."/>
            <person name="Piganeau G."/>
        </authorList>
    </citation>
    <scope>NUCLEOTIDE SEQUENCE [LARGE SCALE GENOMIC DNA]</scope>
    <source>
        <strain evidence="2">RCC 1115</strain>
    </source>
</reference>
<evidence type="ECO:0000256" key="1">
    <source>
        <dbReference type="SAM" id="MobiDB-lite"/>
    </source>
</evidence>
<accession>A0A1Y5IGH6</accession>